<dbReference type="Gene3D" id="3.60.130.10">
    <property type="entry name" value="Clavaminate synthase-like"/>
    <property type="match status" value="1"/>
</dbReference>
<proteinExistence type="predicted"/>
<keyword evidence="2" id="KW-0223">Dioxygenase</keyword>
<accession>A0A2P8IB45</accession>
<protein>
    <submittedName>
        <fullName evidence="2">TfdA family taurine catabolism dioxygenase TauD</fullName>
    </submittedName>
</protein>
<dbReference type="GO" id="GO:0051213">
    <property type="term" value="F:dioxygenase activity"/>
    <property type="evidence" value="ECO:0007669"/>
    <property type="project" value="UniProtKB-KW"/>
</dbReference>
<evidence type="ECO:0000313" key="3">
    <source>
        <dbReference type="Proteomes" id="UP000241118"/>
    </source>
</evidence>
<keyword evidence="1" id="KW-0560">Oxidoreductase</keyword>
<comment type="caution">
    <text evidence="2">The sequence shown here is derived from an EMBL/GenBank/DDBJ whole genome shotgun (WGS) entry which is preliminary data.</text>
</comment>
<dbReference type="EMBL" id="PYAX01000005">
    <property type="protein sequence ID" value="PSL55667.1"/>
    <property type="molecule type" value="Genomic_DNA"/>
</dbReference>
<name>A0A2P8IB45_SACCR</name>
<dbReference type="RefSeq" id="WP_181320215.1">
    <property type="nucleotide sequence ID" value="NZ_PYAX01000005.1"/>
</dbReference>
<dbReference type="InterPro" id="IPR042098">
    <property type="entry name" value="TauD-like_sf"/>
</dbReference>
<sequence>MPSGRTLSRARLRSLRHADSIDDGARQAVREFSDALHDHLTTIPLRSGEVVLVDQHRYLHGKTPLGAGQTEIAEDRRRLLLQMFGRAPADDNSRDERTEAHA</sequence>
<keyword evidence="3" id="KW-1185">Reference proteome</keyword>
<reference evidence="2 3" key="1">
    <citation type="submission" date="2018-03" db="EMBL/GenBank/DDBJ databases">
        <title>Genomic Encyclopedia of Type Strains, Phase III (KMG-III): the genomes of soil and plant-associated and newly described type strains.</title>
        <authorList>
            <person name="Whitman W."/>
        </authorList>
    </citation>
    <scope>NUCLEOTIDE SEQUENCE [LARGE SCALE GENOMIC DNA]</scope>
    <source>
        <strain evidence="2 3">CGMCC 4.7097</strain>
    </source>
</reference>
<gene>
    <name evidence="2" type="ORF">B0I31_105639</name>
</gene>
<dbReference type="Proteomes" id="UP000241118">
    <property type="component" value="Unassembled WGS sequence"/>
</dbReference>
<dbReference type="AlphaFoldDB" id="A0A2P8IB45"/>
<evidence type="ECO:0000313" key="2">
    <source>
        <dbReference type="EMBL" id="PSL55667.1"/>
    </source>
</evidence>
<organism evidence="2 3">
    <name type="scientific">Saccharothrix carnea</name>
    <dbReference type="NCBI Taxonomy" id="1280637"/>
    <lineage>
        <taxon>Bacteria</taxon>
        <taxon>Bacillati</taxon>
        <taxon>Actinomycetota</taxon>
        <taxon>Actinomycetes</taxon>
        <taxon>Pseudonocardiales</taxon>
        <taxon>Pseudonocardiaceae</taxon>
        <taxon>Saccharothrix</taxon>
    </lineage>
</organism>
<dbReference type="SUPFAM" id="SSF51197">
    <property type="entry name" value="Clavaminate synthase-like"/>
    <property type="match status" value="1"/>
</dbReference>
<evidence type="ECO:0000256" key="1">
    <source>
        <dbReference type="ARBA" id="ARBA00023002"/>
    </source>
</evidence>